<evidence type="ECO:0000256" key="1">
    <source>
        <dbReference type="SAM" id="MobiDB-lite"/>
    </source>
</evidence>
<dbReference type="Proteomes" id="UP001610334">
    <property type="component" value="Unassembled WGS sequence"/>
</dbReference>
<proteinExistence type="predicted"/>
<dbReference type="InterPro" id="IPR056004">
    <property type="entry name" value="DUF7582"/>
</dbReference>
<keyword evidence="4" id="KW-1185">Reference proteome</keyword>
<reference evidence="3 4" key="1">
    <citation type="submission" date="2024-07" db="EMBL/GenBank/DDBJ databases">
        <title>Section-level genome sequencing and comparative genomics of Aspergillus sections Usti and Cavernicolus.</title>
        <authorList>
            <consortium name="Lawrence Berkeley National Laboratory"/>
            <person name="Nybo J.L."/>
            <person name="Vesth T.C."/>
            <person name="Theobald S."/>
            <person name="Frisvad J.C."/>
            <person name="Larsen T.O."/>
            <person name="Kjaerboelling I."/>
            <person name="Rothschild-Mancinelli K."/>
            <person name="Lyhne E.K."/>
            <person name="Kogle M.E."/>
            <person name="Barry K."/>
            <person name="Clum A."/>
            <person name="Na H."/>
            <person name="Ledsgaard L."/>
            <person name="Lin J."/>
            <person name="Lipzen A."/>
            <person name="Kuo A."/>
            <person name="Riley R."/>
            <person name="Mondo S."/>
            <person name="Labutti K."/>
            <person name="Haridas S."/>
            <person name="Pangalinan J."/>
            <person name="Salamov A.A."/>
            <person name="Simmons B.A."/>
            <person name="Magnuson J.K."/>
            <person name="Chen J."/>
            <person name="Drula E."/>
            <person name="Henrissat B."/>
            <person name="Wiebenga A."/>
            <person name="Lubbers R.J."/>
            <person name="Gomes A.C."/>
            <person name="Makela M.R."/>
            <person name="Stajich J."/>
            <person name="Grigoriev I.V."/>
            <person name="Mortensen U.H."/>
            <person name="De Vries R.P."/>
            <person name="Baker S.E."/>
            <person name="Andersen M.R."/>
        </authorList>
    </citation>
    <scope>NUCLEOTIDE SEQUENCE [LARGE SCALE GENOMIC DNA]</scope>
    <source>
        <strain evidence="3 4">CBS 588.65</strain>
    </source>
</reference>
<feature type="region of interest" description="Disordered" evidence="1">
    <location>
        <begin position="1"/>
        <end position="52"/>
    </location>
</feature>
<evidence type="ECO:0000313" key="4">
    <source>
        <dbReference type="Proteomes" id="UP001610334"/>
    </source>
</evidence>
<feature type="compositionally biased region" description="Basic residues" evidence="1">
    <location>
        <begin position="1"/>
        <end position="22"/>
    </location>
</feature>
<comment type="caution">
    <text evidence="3">The sequence shown here is derived from an EMBL/GenBank/DDBJ whole genome shotgun (WGS) entry which is preliminary data.</text>
</comment>
<feature type="domain" description="DUF7582" evidence="2">
    <location>
        <begin position="62"/>
        <end position="251"/>
    </location>
</feature>
<gene>
    <name evidence="3" type="ORF">BJX63DRAFT_443111</name>
</gene>
<name>A0ABR4HFB2_9EURO</name>
<dbReference type="Pfam" id="PF24483">
    <property type="entry name" value="DUF7582"/>
    <property type="match status" value="1"/>
</dbReference>
<evidence type="ECO:0000313" key="3">
    <source>
        <dbReference type="EMBL" id="KAL2813448.1"/>
    </source>
</evidence>
<sequence>MGNKFSRRFRNRAHRSRKRKGKDKPQVPQISGPTGGLQMIPTPERDETGRPVVPQSFEMNRDQILHAFELMADYLCQQSTSLTIYVAGGAVNIIYLRSRHTTSDVDFFGANDQSRFLKDASRYAQQRSQAQLGANWFNNSMSLYLGRDLEQELILASHQQGTVLFDKPGLTVYAAPWEYALCWKTDRLTKHTRQSYDTADAVAYLHQCMNSNGGNAIQAHHIEAWARKYKKAVSVNVLREIDTVYESTYGTHGILF</sequence>
<evidence type="ECO:0000259" key="2">
    <source>
        <dbReference type="Pfam" id="PF24483"/>
    </source>
</evidence>
<protein>
    <recommendedName>
        <fullName evidence="2">DUF7582 domain-containing protein</fullName>
    </recommendedName>
</protein>
<accession>A0ABR4HFB2</accession>
<organism evidence="3 4">
    <name type="scientific">Aspergillus granulosus</name>
    <dbReference type="NCBI Taxonomy" id="176169"/>
    <lineage>
        <taxon>Eukaryota</taxon>
        <taxon>Fungi</taxon>
        <taxon>Dikarya</taxon>
        <taxon>Ascomycota</taxon>
        <taxon>Pezizomycotina</taxon>
        <taxon>Eurotiomycetes</taxon>
        <taxon>Eurotiomycetidae</taxon>
        <taxon>Eurotiales</taxon>
        <taxon>Aspergillaceae</taxon>
        <taxon>Aspergillus</taxon>
        <taxon>Aspergillus subgen. Nidulantes</taxon>
    </lineage>
</organism>
<dbReference type="EMBL" id="JBFXLT010000040">
    <property type="protein sequence ID" value="KAL2813448.1"/>
    <property type="molecule type" value="Genomic_DNA"/>
</dbReference>